<accession>A0A9P9DCF6</accession>
<dbReference type="Pfam" id="PF22942">
    <property type="entry name" value="DUF7025"/>
    <property type="match status" value="1"/>
</dbReference>
<evidence type="ECO:0000313" key="3">
    <source>
        <dbReference type="EMBL" id="KAH7117900.1"/>
    </source>
</evidence>
<dbReference type="InterPro" id="IPR003593">
    <property type="entry name" value="AAA+_ATPase"/>
</dbReference>
<feature type="compositionally biased region" description="Basic and acidic residues" evidence="1">
    <location>
        <begin position="84"/>
        <end position="93"/>
    </location>
</feature>
<sequence length="798" mass="91066">MIPSPEARISELQHRYIAILESRIADLEQGKSLLNEKTTTPNDLKSPIATSQTNEKSVLSPKSDSNEEQNGIKPDNVEITDGTQTKEDEANDEKSRYEVVICHWDIEGGFTTKDESKKEEKKEKDKDGRKAFTFRKMVMKNHFRDGPLAATQTSDVEIEFPALRKLLGKITSKWGWSETVYTCHSPYSALISSWDEAMHEATRADDDDTEEDRQARADLKELLHIIGTSSGHMKLDQYMKSRDTFISEQSINHTALWTLFPPGTLIVARPIDELQIFSVQSCDGFVPEEDAFELICFAFDWNGVEFNRVAFELSIPYWGADRRSISELPFYPLKYYKPEDSSRDITSEEAIEELKTRLIKRGERYREICISKKGNQMFNYNGVAHLQSGRKIMPRTLGSDGDYSRRSDSHSSTLGLNTKHPEAQAQSYVSKRQFMKMVGSAMIDFASFFEYFSPDEPILGGYRAYIGELEILSPERRLNPTIREVYKIDWDKHPRNKKFTKEQYLLCPPRVLGYALKQKQWAQFLVDHLKPPNAADATTFENKLQLEDEHKELIKYSVQAHQQGREYGVRGRSKVLDDFTPDKGKGLVILLYGHPGVGKTLTAESVALLAGKPLLSIGVSDIGLEGDKVEDNLEKVFDLAGKWEAVLLFDEADVFLESRMEGENNLKRNAMVSVLLRVLEFYEGILILTTNRMRSFDIAVQSRIHIAIKYEELFQRQKLNIFTSFLDQLEAWVKKDGGKLPFNGRQIRNVVSTALGVALKDGSNGRVKREHLVTIAEHTKTFKQDLSSQEAIYKSQNR</sequence>
<dbReference type="GO" id="GO:0016887">
    <property type="term" value="F:ATP hydrolysis activity"/>
    <property type="evidence" value="ECO:0007669"/>
    <property type="project" value="InterPro"/>
</dbReference>
<dbReference type="Proteomes" id="UP000700596">
    <property type="component" value="Unassembled WGS sequence"/>
</dbReference>
<dbReference type="PANTHER" id="PTHR46411:SF4">
    <property type="entry name" value="AAA+ ATPASE DOMAIN-CONTAINING PROTEIN"/>
    <property type="match status" value="1"/>
</dbReference>
<proteinExistence type="predicted"/>
<dbReference type="PANTHER" id="PTHR46411">
    <property type="entry name" value="FAMILY ATPASE, PUTATIVE-RELATED"/>
    <property type="match status" value="1"/>
</dbReference>
<dbReference type="InterPro" id="IPR054289">
    <property type="entry name" value="DUF7025"/>
</dbReference>
<feature type="region of interest" description="Disordered" evidence="1">
    <location>
        <begin position="34"/>
        <end position="93"/>
    </location>
</feature>
<feature type="domain" description="AAA+ ATPase" evidence="2">
    <location>
        <begin position="585"/>
        <end position="712"/>
    </location>
</feature>
<feature type="compositionally biased region" description="Polar residues" evidence="1">
    <location>
        <begin position="35"/>
        <end position="63"/>
    </location>
</feature>
<dbReference type="EMBL" id="JAGMWT010000013">
    <property type="protein sequence ID" value="KAH7117900.1"/>
    <property type="molecule type" value="Genomic_DNA"/>
</dbReference>
<comment type="caution">
    <text evidence="3">The sequence shown here is derived from an EMBL/GenBank/DDBJ whole genome shotgun (WGS) entry which is preliminary data.</text>
</comment>
<evidence type="ECO:0000259" key="2">
    <source>
        <dbReference type="SMART" id="SM00382"/>
    </source>
</evidence>
<name>A0A9P9DCF6_9PLEO</name>
<dbReference type="SMART" id="SM00382">
    <property type="entry name" value="AAA"/>
    <property type="match status" value="1"/>
</dbReference>
<dbReference type="InterPro" id="IPR027417">
    <property type="entry name" value="P-loop_NTPase"/>
</dbReference>
<reference evidence="3" key="1">
    <citation type="journal article" date="2021" name="Nat. Commun.">
        <title>Genetic determinants of endophytism in the Arabidopsis root mycobiome.</title>
        <authorList>
            <person name="Mesny F."/>
            <person name="Miyauchi S."/>
            <person name="Thiergart T."/>
            <person name="Pickel B."/>
            <person name="Atanasova L."/>
            <person name="Karlsson M."/>
            <person name="Huettel B."/>
            <person name="Barry K.W."/>
            <person name="Haridas S."/>
            <person name="Chen C."/>
            <person name="Bauer D."/>
            <person name="Andreopoulos W."/>
            <person name="Pangilinan J."/>
            <person name="LaButti K."/>
            <person name="Riley R."/>
            <person name="Lipzen A."/>
            <person name="Clum A."/>
            <person name="Drula E."/>
            <person name="Henrissat B."/>
            <person name="Kohler A."/>
            <person name="Grigoriev I.V."/>
            <person name="Martin F.M."/>
            <person name="Hacquard S."/>
        </authorList>
    </citation>
    <scope>NUCLEOTIDE SEQUENCE</scope>
    <source>
        <strain evidence="3">MPI-CAGE-CH-0243</strain>
    </source>
</reference>
<dbReference type="Gene3D" id="3.40.50.300">
    <property type="entry name" value="P-loop containing nucleotide triphosphate hydrolases"/>
    <property type="match status" value="1"/>
</dbReference>
<evidence type="ECO:0000256" key="1">
    <source>
        <dbReference type="SAM" id="MobiDB-lite"/>
    </source>
</evidence>
<dbReference type="SUPFAM" id="SSF52540">
    <property type="entry name" value="P-loop containing nucleoside triphosphate hydrolases"/>
    <property type="match status" value="1"/>
</dbReference>
<gene>
    <name evidence="3" type="ORF">B0J11DRAFT_592401</name>
</gene>
<dbReference type="Pfam" id="PF00004">
    <property type="entry name" value="AAA"/>
    <property type="match status" value="1"/>
</dbReference>
<feature type="region of interest" description="Disordered" evidence="1">
    <location>
        <begin position="395"/>
        <end position="422"/>
    </location>
</feature>
<dbReference type="CDD" id="cd19481">
    <property type="entry name" value="RecA-like_protease"/>
    <property type="match status" value="1"/>
</dbReference>
<evidence type="ECO:0000313" key="4">
    <source>
        <dbReference type="Proteomes" id="UP000700596"/>
    </source>
</evidence>
<dbReference type="InterPro" id="IPR003959">
    <property type="entry name" value="ATPase_AAA_core"/>
</dbReference>
<dbReference type="AlphaFoldDB" id="A0A9P9DCF6"/>
<protein>
    <submittedName>
        <fullName evidence="3">Aaa family ATPase</fullName>
    </submittedName>
</protein>
<dbReference type="OrthoDB" id="10042665at2759"/>
<dbReference type="GO" id="GO:0005524">
    <property type="term" value="F:ATP binding"/>
    <property type="evidence" value="ECO:0007669"/>
    <property type="project" value="InterPro"/>
</dbReference>
<keyword evidence="4" id="KW-1185">Reference proteome</keyword>
<organism evidence="3 4">
    <name type="scientific">Dendryphion nanum</name>
    <dbReference type="NCBI Taxonomy" id="256645"/>
    <lineage>
        <taxon>Eukaryota</taxon>
        <taxon>Fungi</taxon>
        <taxon>Dikarya</taxon>
        <taxon>Ascomycota</taxon>
        <taxon>Pezizomycotina</taxon>
        <taxon>Dothideomycetes</taxon>
        <taxon>Pleosporomycetidae</taxon>
        <taxon>Pleosporales</taxon>
        <taxon>Torulaceae</taxon>
        <taxon>Dendryphion</taxon>
    </lineage>
</organism>